<gene>
    <name evidence="1" type="ORF">B0H50_1486</name>
</gene>
<protein>
    <submittedName>
        <fullName evidence="1">Uncharacterized protein</fullName>
    </submittedName>
</protein>
<organism evidence="1 2">
    <name type="scientific">Hallerella porci</name>
    <dbReference type="NCBI Taxonomy" id="1945871"/>
    <lineage>
        <taxon>Bacteria</taxon>
        <taxon>Pseudomonadati</taxon>
        <taxon>Fibrobacterota</taxon>
        <taxon>Fibrobacteria</taxon>
        <taxon>Fibrobacterales</taxon>
        <taxon>Fibrobacteraceae</taxon>
        <taxon>Hallerella</taxon>
    </lineage>
</organism>
<accession>A0ABX5LHA7</accession>
<name>A0ABX5LHA7_9BACT</name>
<keyword evidence="2" id="KW-1185">Reference proteome</keyword>
<comment type="caution">
    <text evidence="1">The sequence shown here is derived from an EMBL/GenBank/DDBJ whole genome shotgun (WGS) entry which is preliminary data.</text>
</comment>
<sequence length="69" mass="8192">MLAEQATKGIYLDVPEKDWSLFSELIRKFGWRTRTKEQMLERFIATRPKEPLLSEKEIMAEVSAVRYTK</sequence>
<evidence type="ECO:0000313" key="2">
    <source>
        <dbReference type="Proteomes" id="UP000245523"/>
    </source>
</evidence>
<proteinExistence type="predicted"/>
<dbReference type="Proteomes" id="UP000245523">
    <property type="component" value="Unassembled WGS sequence"/>
</dbReference>
<dbReference type="EMBL" id="QGHD01000048">
    <property type="protein sequence ID" value="PWK85959.1"/>
    <property type="molecule type" value="Genomic_DNA"/>
</dbReference>
<reference evidence="1 2" key="1">
    <citation type="submission" date="2018-05" db="EMBL/GenBank/DDBJ databases">
        <title>Animal gut microbial communities from fecal samples from Wisconsin, USA.</title>
        <authorList>
            <person name="Neumann A."/>
        </authorList>
    </citation>
    <scope>NUCLEOTIDE SEQUENCE [LARGE SCALE GENOMIC DNA]</scope>
    <source>
        <strain evidence="1 2">UWS4</strain>
    </source>
</reference>
<evidence type="ECO:0000313" key="1">
    <source>
        <dbReference type="EMBL" id="PWK85959.1"/>
    </source>
</evidence>